<dbReference type="InterPro" id="IPR032675">
    <property type="entry name" value="LRR_dom_sf"/>
</dbReference>
<organism evidence="1 2">
    <name type="scientific">Mycena venus</name>
    <dbReference type="NCBI Taxonomy" id="2733690"/>
    <lineage>
        <taxon>Eukaryota</taxon>
        <taxon>Fungi</taxon>
        <taxon>Dikarya</taxon>
        <taxon>Basidiomycota</taxon>
        <taxon>Agaricomycotina</taxon>
        <taxon>Agaricomycetes</taxon>
        <taxon>Agaricomycetidae</taxon>
        <taxon>Agaricales</taxon>
        <taxon>Marasmiineae</taxon>
        <taxon>Mycenaceae</taxon>
        <taxon>Mycena</taxon>
    </lineage>
</organism>
<dbReference type="AlphaFoldDB" id="A0A8H6X8Q4"/>
<sequence>MFQHLNYHTSWLPGYSFSAFLFADASGHIEIAPPLLVAQICSYWRAVALATPELWTSIYLEFPQVAAAYDGFPMLFGVPGAEPIEDHTAALLELWFNRAAGYPLSISLICSRGTSLPPSLLAVIAAHFNHWGRIELAVPNTDFLQFNACPGPFPLLRSLSIQITDRTRPFSHLWVNAMRHSSGLMALRLLDASQSVLAMPSNEDLAQLPHTLSALQISGPGLSARFGALVERFPYLYHFGTIQSGGYQDSEPISSPPLKSILGLYSQASMLDNLSISTLDYLQVTLDIRDRISSFIARSGCHLTTLSLGAYEYVSNEPFITCLSMLPTLGTLELFLDVAAKGVSSAARCEILQRADLIPSLHTLIITNTEISPLYVSFLALLRARPALTHAELHLWSRHADVRRRIRPPPSSVEAQFLALTDGGMNIRVTTPTYAWPWNARDLDPVGDLDVDLFGSPLMCPYKFSPF</sequence>
<proteinExistence type="predicted"/>
<comment type="caution">
    <text evidence="1">The sequence shown here is derived from an EMBL/GenBank/DDBJ whole genome shotgun (WGS) entry which is preliminary data.</text>
</comment>
<evidence type="ECO:0008006" key="3">
    <source>
        <dbReference type="Google" id="ProtNLM"/>
    </source>
</evidence>
<dbReference type="EMBL" id="JACAZI010000023">
    <property type="protein sequence ID" value="KAF7336269.1"/>
    <property type="molecule type" value="Genomic_DNA"/>
</dbReference>
<gene>
    <name evidence="1" type="ORF">MVEN_02175200</name>
</gene>
<evidence type="ECO:0000313" key="1">
    <source>
        <dbReference type="EMBL" id="KAF7336269.1"/>
    </source>
</evidence>
<dbReference type="Gene3D" id="3.80.10.10">
    <property type="entry name" value="Ribonuclease Inhibitor"/>
    <property type="match status" value="1"/>
</dbReference>
<dbReference type="Proteomes" id="UP000620124">
    <property type="component" value="Unassembled WGS sequence"/>
</dbReference>
<evidence type="ECO:0000313" key="2">
    <source>
        <dbReference type="Proteomes" id="UP000620124"/>
    </source>
</evidence>
<keyword evidence="2" id="KW-1185">Reference proteome</keyword>
<name>A0A8H6X8Q4_9AGAR</name>
<reference evidence="1" key="1">
    <citation type="submission" date="2020-05" db="EMBL/GenBank/DDBJ databases">
        <title>Mycena genomes resolve the evolution of fungal bioluminescence.</title>
        <authorList>
            <person name="Tsai I.J."/>
        </authorList>
    </citation>
    <scope>NUCLEOTIDE SEQUENCE</scope>
    <source>
        <strain evidence="1">CCC161011</strain>
    </source>
</reference>
<protein>
    <recommendedName>
        <fullName evidence="3">F-box domain-containing protein</fullName>
    </recommendedName>
</protein>
<accession>A0A8H6X8Q4</accession>
<dbReference type="OrthoDB" id="2269034at2759"/>